<sequence precursor="true">MSSSALSDGVPVAPAAAAAHPAEAAAVNPFPGLRPFEPDEDYLFFGRERQIDELLRRLRSNRFLAIIGSSGSGKSSLVRAGLIPALYGGYMTRAGSSWRVAILRPGHAPIGNLARALDTPEVLGAGGELAEFNRLLLETTLRSSARGLVDCVRQARLPDADNVLVLVDQFEELFRFKQSCSASRDEAVAFVKLLLAAVQQNTLPIYVILTMRSDFIGDCIGFQSLPEAINASQYLVPRLRREELQAAIVGPITVGGGRIAPRLVIRLLNEVGDDLDQLPVLQHALMRLWDYWRQHGDAGEPLDLAQHEAIGTLKEALSRHAEEAYQELGETEQAIAADLFKALTLQGDNGLGIRQPAPLATICAITRAAPADIIRVVNCFRAPGRSFLMPPPDVPLEADTILDISHESLMRCWERLLQWTGQEARSAWLYRRLADRAALHEQSEAGLLRNPELQLALQWRQERQPTAAWAERYGLHFERTMAFLDASKEAWEQELAEQALASRRKQRQTRRRIVVLAAAALVTLMFGIYALWQRNLA</sequence>
<reference evidence="3" key="2">
    <citation type="submission" date="2009-09" db="EMBL/GenBank/DDBJ databases">
        <title>Complete sequence of chromosome of Candidatus Accumulibacter phosphatis clade IIA str. UW-1.</title>
        <authorList>
            <consortium name="US DOE Joint Genome Institute"/>
            <person name="Martin H.G."/>
            <person name="Ivanova N."/>
            <person name="Kunin V."/>
            <person name="Warnecke F."/>
            <person name="Barry K."/>
            <person name="He S."/>
            <person name="Salamov A."/>
            <person name="Szeto E."/>
            <person name="Dalin E."/>
            <person name="Pangilinan J.L."/>
            <person name="Lapidus A."/>
            <person name="Lowry S."/>
            <person name="Kyrpides N.C."/>
            <person name="McMahon K.D."/>
            <person name="Hugenholtz P."/>
        </authorList>
    </citation>
    <scope>NUCLEOTIDE SEQUENCE [LARGE SCALE GENOMIC DNA]</scope>
    <source>
        <strain evidence="3">UW-1</strain>
    </source>
</reference>
<dbReference type="EMBL" id="CP001715">
    <property type="protein sequence ID" value="ACV35499.1"/>
    <property type="molecule type" value="Genomic_DNA"/>
</dbReference>
<accession>C7RP17</accession>
<name>C7RP17_ACCRE</name>
<dbReference type="InterPro" id="IPR049052">
    <property type="entry name" value="nSTAND1"/>
</dbReference>
<protein>
    <submittedName>
        <fullName evidence="3">Putative membrane protein</fullName>
    </submittedName>
</protein>
<feature type="transmembrane region" description="Helical" evidence="1">
    <location>
        <begin position="513"/>
        <end position="532"/>
    </location>
</feature>
<dbReference type="STRING" id="522306.CAP2UW1_2207"/>
<keyword evidence="1" id="KW-0812">Transmembrane</keyword>
<dbReference type="SUPFAM" id="SSF52540">
    <property type="entry name" value="P-loop containing nucleoside triphosphate hydrolases"/>
    <property type="match status" value="1"/>
</dbReference>
<dbReference type="eggNOG" id="COG3064">
    <property type="taxonomic scope" value="Bacteria"/>
</dbReference>
<dbReference type="InterPro" id="IPR027417">
    <property type="entry name" value="P-loop_NTPase"/>
</dbReference>
<evidence type="ECO:0000256" key="1">
    <source>
        <dbReference type="SAM" id="Phobius"/>
    </source>
</evidence>
<feature type="domain" description="Novel STAND NTPase 1" evidence="2">
    <location>
        <begin position="29"/>
        <end position="443"/>
    </location>
</feature>
<dbReference type="Pfam" id="PF20703">
    <property type="entry name" value="nSTAND1"/>
    <property type="match status" value="1"/>
</dbReference>
<gene>
    <name evidence="3" type="ordered locus">CAP2UW1_2207</name>
</gene>
<keyword evidence="1" id="KW-0472">Membrane</keyword>
<organism evidence="3">
    <name type="scientific">Accumulibacter regalis</name>
    <dbReference type="NCBI Taxonomy" id="522306"/>
    <lineage>
        <taxon>Bacteria</taxon>
        <taxon>Pseudomonadati</taxon>
        <taxon>Pseudomonadota</taxon>
        <taxon>Betaproteobacteria</taxon>
        <taxon>Candidatus Accumulibacter</taxon>
    </lineage>
</organism>
<proteinExistence type="predicted"/>
<dbReference type="Gene3D" id="3.40.50.300">
    <property type="entry name" value="P-loop containing nucleotide triphosphate hydrolases"/>
    <property type="match status" value="1"/>
</dbReference>
<dbReference type="OrthoDB" id="135039at2"/>
<reference evidence="3" key="1">
    <citation type="submission" date="2009-08" db="EMBL/GenBank/DDBJ databases">
        <authorList>
            <consortium name="US DOE Joint Genome Institute"/>
            <person name="Lucas S."/>
            <person name="Copeland A."/>
            <person name="Lapidus A."/>
            <person name="Glavina del Rio T."/>
            <person name="Dalin E."/>
            <person name="Tice H."/>
            <person name="Bruce D."/>
            <person name="Barry K."/>
            <person name="Pitluck S."/>
            <person name="Lowry S."/>
            <person name="Larimer F."/>
            <person name="Land M."/>
            <person name="Hauser L."/>
            <person name="Kyrpides N."/>
            <person name="Ivanova N."/>
            <person name="McMahon K.D."/>
            <person name="Hugenholtz P."/>
        </authorList>
    </citation>
    <scope>NUCLEOTIDE SEQUENCE</scope>
    <source>
        <strain evidence="3">UW-1</strain>
    </source>
</reference>
<dbReference type="HOGENOM" id="CLU_002352_3_2_4"/>
<dbReference type="KEGG" id="app:CAP2UW1_2207"/>
<keyword evidence="1" id="KW-1133">Transmembrane helix</keyword>
<dbReference type="AlphaFoldDB" id="C7RP17"/>
<evidence type="ECO:0000313" key="3">
    <source>
        <dbReference type="EMBL" id="ACV35499.1"/>
    </source>
</evidence>
<evidence type="ECO:0000259" key="2">
    <source>
        <dbReference type="Pfam" id="PF20703"/>
    </source>
</evidence>